<protein>
    <submittedName>
        <fullName evidence="1">DUF354 domain-containing protein</fullName>
    </submittedName>
</protein>
<evidence type="ECO:0000313" key="1">
    <source>
        <dbReference type="EMBL" id="MYM25903.1"/>
    </source>
</evidence>
<gene>
    <name evidence="1" type="ORF">GTP46_25060</name>
</gene>
<name>A0A6L8KEM5_9BURK</name>
<proteinExistence type="predicted"/>
<dbReference type="PIRSF" id="PIRSF005357">
    <property type="entry name" value="UCP005357"/>
    <property type="match status" value="1"/>
</dbReference>
<dbReference type="PANTHER" id="PTHR39662:SF1">
    <property type="entry name" value="DUF354 DOMAIN-CONTAINING PROTEIN"/>
    <property type="match status" value="1"/>
</dbReference>
<dbReference type="AlphaFoldDB" id="A0A6L8KEM5"/>
<accession>A0A6L8KEM5</accession>
<dbReference type="SUPFAM" id="SSF53756">
    <property type="entry name" value="UDP-Glycosyltransferase/glycogen phosphorylase"/>
    <property type="match status" value="1"/>
</dbReference>
<organism evidence="1 2">
    <name type="scientific">Duganella flavida</name>
    <dbReference type="NCBI Taxonomy" id="2692175"/>
    <lineage>
        <taxon>Bacteria</taxon>
        <taxon>Pseudomonadati</taxon>
        <taxon>Pseudomonadota</taxon>
        <taxon>Betaproteobacteria</taxon>
        <taxon>Burkholderiales</taxon>
        <taxon>Oxalobacteraceae</taxon>
        <taxon>Telluria group</taxon>
        <taxon>Duganella</taxon>
    </lineage>
</organism>
<dbReference type="EMBL" id="WWCN01000020">
    <property type="protein sequence ID" value="MYM25903.1"/>
    <property type="molecule type" value="Genomic_DNA"/>
</dbReference>
<dbReference type="Gene3D" id="3.40.50.2000">
    <property type="entry name" value="Glycogen Phosphorylase B"/>
    <property type="match status" value="1"/>
</dbReference>
<reference evidence="1 2" key="1">
    <citation type="submission" date="2019-12" db="EMBL/GenBank/DDBJ databases">
        <title>Novel species isolated from a subtropical stream in China.</title>
        <authorList>
            <person name="Lu H."/>
        </authorList>
    </citation>
    <scope>NUCLEOTIDE SEQUENCE [LARGE SCALE GENOMIC DNA]</scope>
    <source>
        <strain evidence="1 2">FT135W</strain>
    </source>
</reference>
<evidence type="ECO:0000313" key="2">
    <source>
        <dbReference type="Proteomes" id="UP000479335"/>
    </source>
</evidence>
<dbReference type="PANTHER" id="PTHR39662">
    <property type="entry name" value="DUF354 DOMAIN-CONTAINING PROTEIN-RELATED"/>
    <property type="match status" value="1"/>
</dbReference>
<dbReference type="Proteomes" id="UP000479335">
    <property type="component" value="Unassembled WGS sequence"/>
</dbReference>
<dbReference type="InterPro" id="IPR007152">
    <property type="entry name" value="DUF354"/>
</dbReference>
<dbReference type="RefSeq" id="WP_161009349.1">
    <property type="nucleotide sequence ID" value="NZ_WWCN01000020.1"/>
</dbReference>
<keyword evidence="2" id="KW-1185">Reference proteome</keyword>
<comment type="caution">
    <text evidence="1">The sequence shown here is derived from an EMBL/GenBank/DDBJ whole genome shotgun (WGS) entry which is preliminary data.</text>
</comment>
<sequence>MRIWFELTNSPHINMFAAMIRDLEREHEVIITCRPLANTIDLLDLHGFKYEVVGQHYGGKLSAKLFGFPVRVWQLCRFLAGKRVDVAISQSSFHSPVVARLMGIPSIYMNDNEHAMGNIPAFICAKRIMVPEFLSMEKLRKQWANPRKVLPYPGVKEGLYLWELDQRLAQAVRPPRDPAARKKVYLRPEPWTAQYYKGSRNFLDELVLGLKDQVDVVLLPRGKEQGVHYQDARFGGVQVVTTALDIADIAPDCDLFIGAGGTMTREMAVLGVPTISVYQDELLDVDQHLLQQNAFLHRPQLTAAQALDYLQRAAQQPPNRGLLEKGKQAYALVKQTLLNRAA</sequence>
<dbReference type="Pfam" id="PF04007">
    <property type="entry name" value="DUF354"/>
    <property type="match status" value="1"/>
</dbReference>